<feature type="compositionally biased region" description="Low complexity" evidence="4">
    <location>
        <begin position="2157"/>
        <end position="2178"/>
    </location>
</feature>
<dbReference type="PROSITE" id="PS50090">
    <property type="entry name" value="MYB_LIKE"/>
    <property type="match status" value="1"/>
</dbReference>
<dbReference type="OrthoDB" id="10258692at2759"/>
<protein>
    <submittedName>
        <fullName evidence="9">Serine/arginine repetitive matrix protein 2-like isoform X1</fullName>
    </submittedName>
</protein>
<organism evidence="8 9">
    <name type="scientific">Biomphalaria glabrata</name>
    <name type="common">Bloodfluke planorb</name>
    <name type="synonym">Freshwater snail</name>
    <dbReference type="NCBI Taxonomy" id="6526"/>
    <lineage>
        <taxon>Eukaryota</taxon>
        <taxon>Metazoa</taxon>
        <taxon>Spiralia</taxon>
        <taxon>Lophotrochozoa</taxon>
        <taxon>Mollusca</taxon>
        <taxon>Gastropoda</taxon>
        <taxon>Heterobranchia</taxon>
        <taxon>Euthyneura</taxon>
        <taxon>Panpulmonata</taxon>
        <taxon>Hygrophila</taxon>
        <taxon>Lymnaeoidea</taxon>
        <taxon>Planorbidae</taxon>
        <taxon>Biomphalaria</taxon>
    </lineage>
</organism>
<dbReference type="GO" id="GO:0005654">
    <property type="term" value="C:nucleoplasm"/>
    <property type="evidence" value="ECO:0007669"/>
    <property type="project" value="UniProtKB-ARBA"/>
</dbReference>
<dbReference type="GO" id="GO:0032991">
    <property type="term" value="C:protein-containing complex"/>
    <property type="evidence" value="ECO:0007669"/>
    <property type="project" value="UniProtKB-ARBA"/>
</dbReference>
<dbReference type="InterPro" id="IPR001005">
    <property type="entry name" value="SANT/Myb"/>
</dbReference>
<feature type="compositionally biased region" description="Polar residues" evidence="4">
    <location>
        <begin position="1488"/>
        <end position="1503"/>
    </location>
</feature>
<keyword evidence="8" id="KW-1185">Reference proteome</keyword>
<dbReference type="GO" id="GO:0000785">
    <property type="term" value="C:chromatin"/>
    <property type="evidence" value="ECO:0007669"/>
    <property type="project" value="TreeGrafter"/>
</dbReference>
<dbReference type="GeneID" id="106068052"/>
<evidence type="ECO:0000313" key="8">
    <source>
        <dbReference type="Proteomes" id="UP001165740"/>
    </source>
</evidence>
<feature type="region of interest" description="Disordered" evidence="4">
    <location>
        <begin position="35"/>
        <end position="72"/>
    </location>
</feature>
<feature type="region of interest" description="Disordered" evidence="4">
    <location>
        <begin position="1116"/>
        <end position="1733"/>
    </location>
</feature>
<dbReference type="Gene3D" id="1.10.10.60">
    <property type="entry name" value="Homeodomain-like"/>
    <property type="match status" value="1"/>
</dbReference>
<feature type="region of interest" description="Disordered" evidence="4">
    <location>
        <begin position="1795"/>
        <end position="2241"/>
    </location>
</feature>
<feature type="compositionally biased region" description="Polar residues" evidence="4">
    <location>
        <begin position="1408"/>
        <end position="1466"/>
    </location>
</feature>
<feature type="region of interest" description="Disordered" evidence="4">
    <location>
        <begin position="540"/>
        <end position="632"/>
    </location>
</feature>
<evidence type="ECO:0000259" key="6">
    <source>
        <dbReference type="PROSITE" id="PS51293"/>
    </source>
</evidence>
<feature type="compositionally biased region" description="Basic and acidic residues" evidence="4">
    <location>
        <begin position="2136"/>
        <end position="2146"/>
    </location>
</feature>
<feature type="compositionally biased region" description="Basic residues" evidence="4">
    <location>
        <begin position="2390"/>
        <end position="2399"/>
    </location>
</feature>
<dbReference type="Pfam" id="PF15784">
    <property type="entry name" value="GPS2_interact"/>
    <property type="match status" value="1"/>
</dbReference>
<name>A0A9W2YJE2_BIOGL</name>
<feature type="domain" description="HTH myb-type" evidence="7">
    <location>
        <begin position="788"/>
        <end position="835"/>
    </location>
</feature>
<feature type="compositionally biased region" description="Basic and acidic residues" evidence="4">
    <location>
        <begin position="2041"/>
        <end position="2053"/>
    </location>
</feature>
<feature type="compositionally biased region" description="Basic and acidic residues" evidence="4">
    <location>
        <begin position="1170"/>
        <end position="1210"/>
    </location>
</feature>
<feature type="compositionally biased region" description="Basic and acidic residues" evidence="4">
    <location>
        <begin position="1699"/>
        <end position="1714"/>
    </location>
</feature>
<feature type="compositionally biased region" description="Polar residues" evidence="4">
    <location>
        <begin position="2221"/>
        <end position="2233"/>
    </location>
</feature>
<gene>
    <name evidence="9" type="primary">LOC106068052</name>
</gene>
<dbReference type="RefSeq" id="XP_055862799.1">
    <property type="nucleotide sequence ID" value="XM_056006824.1"/>
</dbReference>
<feature type="compositionally biased region" description="Polar residues" evidence="4">
    <location>
        <begin position="1389"/>
        <end position="1398"/>
    </location>
</feature>
<feature type="compositionally biased region" description="Basic and acidic residues" evidence="4">
    <location>
        <begin position="1966"/>
        <end position="1998"/>
    </location>
</feature>
<feature type="compositionally biased region" description="Polar residues" evidence="4">
    <location>
        <begin position="1257"/>
        <end position="1291"/>
    </location>
</feature>
<feature type="compositionally biased region" description="Low complexity" evidence="4">
    <location>
        <begin position="2328"/>
        <end position="2357"/>
    </location>
</feature>
<dbReference type="InterPro" id="IPR017930">
    <property type="entry name" value="Myb_dom"/>
</dbReference>
<comment type="similarity">
    <text evidence="1">Belongs to the N-CoR nuclear receptor corepressors family.</text>
</comment>
<dbReference type="InterPro" id="IPR051571">
    <property type="entry name" value="N-CoR_corepressor"/>
</dbReference>
<feature type="compositionally biased region" description="Polar residues" evidence="4">
    <location>
        <begin position="154"/>
        <end position="166"/>
    </location>
</feature>
<feature type="compositionally biased region" description="Polar residues" evidence="4">
    <location>
        <begin position="2062"/>
        <end position="2088"/>
    </location>
</feature>
<feature type="compositionally biased region" description="Acidic residues" evidence="4">
    <location>
        <begin position="868"/>
        <end position="888"/>
    </location>
</feature>
<feature type="compositionally biased region" description="Polar residues" evidence="4">
    <location>
        <begin position="752"/>
        <end position="762"/>
    </location>
</feature>
<feature type="compositionally biased region" description="Basic and acidic residues" evidence="4">
    <location>
        <begin position="1921"/>
        <end position="1937"/>
    </location>
</feature>
<dbReference type="CDD" id="cd00167">
    <property type="entry name" value="SANT"/>
    <property type="match status" value="1"/>
</dbReference>
<evidence type="ECO:0000256" key="2">
    <source>
        <dbReference type="ARBA" id="ARBA00023054"/>
    </source>
</evidence>
<feature type="compositionally biased region" description="Polar residues" evidence="4">
    <location>
        <begin position="1597"/>
        <end position="1607"/>
    </location>
</feature>
<feature type="compositionally biased region" description="Low complexity" evidence="4">
    <location>
        <begin position="960"/>
        <end position="975"/>
    </location>
</feature>
<evidence type="ECO:0000259" key="7">
    <source>
        <dbReference type="PROSITE" id="PS51294"/>
    </source>
</evidence>
<feature type="compositionally biased region" description="Polar residues" evidence="4">
    <location>
        <begin position="2667"/>
        <end position="2687"/>
    </location>
</feature>
<feature type="compositionally biased region" description="Basic and acidic residues" evidence="4">
    <location>
        <begin position="843"/>
        <end position="853"/>
    </location>
</feature>
<dbReference type="Gene3D" id="1.20.5.430">
    <property type="match status" value="1"/>
</dbReference>
<dbReference type="OMA" id="PQQTHTK"/>
<feature type="region of interest" description="Disordered" evidence="4">
    <location>
        <begin position="147"/>
        <end position="191"/>
    </location>
</feature>
<feature type="compositionally biased region" description="Polar residues" evidence="4">
    <location>
        <begin position="2202"/>
        <end position="2212"/>
    </location>
</feature>
<dbReference type="SUPFAM" id="SSF46689">
    <property type="entry name" value="Homeodomain-like"/>
    <property type="match status" value="2"/>
</dbReference>
<feature type="compositionally biased region" description="Basic and acidic residues" evidence="4">
    <location>
        <begin position="603"/>
        <end position="618"/>
    </location>
</feature>
<evidence type="ECO:0000256" key="3">
    <source>
        <dbReference type="SAM" id="Coils"/>
    </source>
</evidence>
<feature type="compositionally biased region" description="Polar residues" evidence="4">
    <location>
        <begin position="854"/>
        <end position="866"/>
    </location>
</feature>
<evidence type="ECO:0000256" key="4">
    <source>
        <dbReference type="SAM" id="MobiDB-lite"/>
    </source>
</evidence>
<feature type="domain" description="SANT" evidence="6">
    <location>
        <begin position="479"/>
        <end position="530"/>
    </location>
</feature>
<feature type="region of interest" description="Disordered" evidence="4">
    <location>
        <begin position="1066"/>
        <end position="1100"/>
    </location>
</feature>
<dbReference type="GO" id="GO:0006357">
    <property type="term" value="P:regulation of transcription by RNA polymerase II"/>
    <property type="evidence" value="ECO:0007669"/>
    <property type="project" value="TreeGrafter"/>
</dbReference>
<feature type="compositionally biased region" description="Basic and acidic residues" evidence="4">
    <location>
        <begin position="2520"/>
        <end position="2529"/>
    </location>
</feature>
<feature type="compositionally biased region" description="Low complexity" evidence="4">
    <location>
        <begin position="1608"/>
        <end position="1622"/>
    </location>
</feature>
<evidence type="ECO:0000259" key="5">
    <source>
        <dbReference type="PROSITE" id="PS50090"/>
    </source>
</evidence>
<feature type="domain" description="Myb-like" evidence="5">
    <location>
        <begin position="787"/>
        <end position="831"/>
    </location>
</feature>
<feature type="region of interest" description="Disordered" evidence="4">
    <location>
        <begin position="843"/>
        <end position="1010"/>
    </location>
</feature>
<dbReference type="Proteomes" id="UP001165740">
    <property type="component" value="Chromosome 12"/>
</dbReference>
<dbReference type="InterPro" id="IPR031557">
    <property type="entry name" value="N-CoR_GPS2_interact"/>
</dbReference>
<feature type="compositionally biased region" description="Low complexity" evidence="4">
    <location>
        <begin position="2299"/>
        <end position="2319"/>
    </location>
</feature>
<feature type="compositionally biased region" description="Polar residues" evidence="4">
    <location>
        <begin position="1679"/>
        <end position="1690"/>
    </location>
</feature>
<feature type="compositionally biased region" description="Low complexity" evidence="4">
    <location>
        <begin position="2406"/>
        <end position="2419"/>
    </location>
</feature>
<dbReference type="InterPro" id="IPR009057">
    <property type="entry name" value="Homeodomain-like_sf"/>
</dbReference>
<feature type="compositionally biased region" description="Low complexity" evidence="4">
    <location>
        <begin position="550"/>
        <end position="575"/>
    </location>
</feature>
<feature type="region of interest" description="Disordered" evidence="4">
    <location>
        <begin position="92"/>
        <end position="115"/>
    </location>
</feature>
<dbReference type="PANTHER" id="PTHR13992:SF39">
    <property type="entry name" value="SMRTER, ISOFORM G"/>
    <property type="match status" value="1"/>
</dbReference>
<feature type="compositionally biased region" description="Basic and acidic residues" evidence="4">
    <location>
        <begin position="1468"/>
        <end position="1486"/>
    </location>
</feature>
<feature type="domain" description="SANT" evidence="6">
    <location>
        <begin position="784"/>
        <end position="835"/>
    </location>
</feature>
<feature type="compositionally biased region" description="Polar residues" evidence="4">
    <location>
        <begin position="2604"/>
        <end position="2622"/>
    </location>
</feature>
<feature type="compositionally biased region" description="Low complexity" evidence="4">
    <location>
        <begin position="2380"/>
        <end position="2389"/>
    </location>
</feature>
<dbReference type="SMART" id="SM00717">
    <property type="entry name" value="SANT"/>
    <property type="match status" value="2"/>
</dbReference>
<accession>A0A9W2YJE2</accession>
<feature type="compositionally biased region" description="Basic and acidic residues" evidence="4">
    <location>
        <begin position="1879"/>
        <end position="1898"/>
    </location>
</feature>
<feature type="coiled-coil region" evidence="3">
    <location>
        <begin position="225"/>
        <end position="259"/>
    </location>
</feature>
<evidence type="ECO:0000313" key="9">
    <source>
        <dbReference type="RefSeq" id="XP_055862799.1"/>
    </source>
</evidence>
<reference evidence="9" key="1">
    <citation type="submission" date="2025-08" db="UniProtKB">
        <authorList>
            <consortium name="RefSeq"/>
        </authorList>
    </citation>
    <scope>IDENTIFICATION</scope>
</reference>
<dbReference type="PROSITE" id="PS51294">
    <property type="entry name" value="HTH_MYB"/>
    <property type="match status" value="1"/>
</dbReference>
<dbReference type="PANTHER" id="PTHR13992">
    <property type="entry name" value="NUCLEAR RECEPTOR CO-REPRESSOR RELATED NCOR"/>
    <property type="match status" value="1"/>
</dbReference>
<feature type="region of interest" description="Disordered" evidence="4">
    <location>
        <begin position="2283"/>
        <end position="2723"/>
    </location>
</feature>
<dbReference type="Gene3D" id="1.20.58.1880">
    <property type="match status" value="1"/>
</dbReference>
<feature type="compositionally biased region" description="Polar residues" evidence="4">
    <location>
        <begin position="2147"/>
        <end position="2156"/>
    </location>
</feature>
<dbReference type="Pfam" id="PF00249">
    <property type="entry name" value="Myb_DNA-binding"/>
    <property type="match status" value="1"/>
</dbReference>
<feature type="compositionally biased region" description="Polar residues" evidence="4">
    <location>
        <begin position="2014"/>
        <end position="2023"/>
    </location>
</feature>
<dbReference type="PROSITE" id="PS51293">
    <property type="entry name" value="SANT"/>
    <property type="match status" value="2"/>
</dbReference>
<feature type="compositionally biased region" description="Basic and acidic residues" evidence="4">
    <location>
        <begin position="1657"/>
        <end position="1677"/>
    </location>
</feature>
<keyword evidence="2 3" id="KW-0175">Coiled coil</keyword>
<evidence type="ECO:0000256" key="1">
    <source>
        <dbReference type="ARBA" id="ARBA00010097"/>
    </source>
</evidence>
<sequence>MFGTVPAAPSCHAAYHTWDMNRMMYPIHQQAFWKRGLPGPPHDPNSPYKRSGRPPSPSHTVSRPPGHYYSTPAQSHNQAAIYLFHHQAEQSRDFRERVPNNEYLPLPRRRPSLLPPEHYHHTAALERDRGVNDGYQARYAQDNMAVIPGLSGAGPSQSSTAPSPSHHSVDLGPGPIKRPRTSDRPDLTQPLHVDVEVKREPAYTPQVEAISPIIPQEEPPNKVLREELLANIDRVDRDMVTVEQQISKLKKKQDQLLQNKNNPHEEKVHDHELSYEPKHQSIAQIIYAENRKKAEAAHKIFEHLGPKIELPLYHQPSDTPVYHENIKNHKKFRARLILHLKRRHQARRIRERYLTERYDQLMQSWLKKTEKTENNSKRKAKESKMREFYEKIFPEIKKLREEKESKQGTRSGQGGYVRSDAELEQIMDGLTEQEEEEKKMRSLSVIPPVMLDARQRKKGFVNNNGLLEDALEVHKEAQNYMARWTEAERQIFKEKYLQNPKNFVVIASFLSQKSVPDCVQFYYLTKKSENYKQLLRKQNMKRKRNMTKAQQQEQLRQQQQQEQLRQQQQQQQQEESNNSSGLVKVELKNETNADQGEGPSGDMVKKEVKEEEKEKGGEADISEGEAAPNESEGGIHSCYVCKIEVANFSLSRPLTAANCDQYGVALTDIQIDMRVCRSCHCRTVRKRFTHCPIPTCRTPRKRTKRLRPVPAIWHELPPDQKSTIMQELQLKEDISKCCSACFNRITRRLGNTSQATETSVTSAAPEVTTGPAESTSEAGDADMSENSRWTEEEMEKAKKGLKKHGKDWTAIANFVGTKTEAQCKNFFFNYKKKLNLEAIVEEHKDSNGNDRRTTSTCESITSTVTANSEEEVSLSDDENDEDNGDDSDTASAPSPKMEEGEGEQSSVSRAQEGDGSGPPVPISSLSENNKQLSASQGSLRSIDNDSSATMSADEGPPGPSSLSSVVVGSYSQQSLDITHRHTPPSSGLGQGSRGHVPSPFNVPRQGSVPLTSSGLTVVRATPVFGLARPPSSEVTVIREVPAPGMDYQRIIPSYGNHLLPEQMLETRLSPRPSSAHSEGGGSRMTSSPHSVSGKGQRKQACVRDLINSAIERNLCDPATNQPAKDRRLVQEMSHSRGPTPQDLRKDKRELPPQMPERGNGSLVNYTIPRPSDREMEVQDLSRRSDPLEKGPHGYKGDPRDFEPHRSRVDTYQRSTAEPTRQMAAPPPAHSHHAQSVSTHPAVQDLAKPMHKPDSRNKSPSMYNTVNSDARSLVDSRSLSPSIRGVQSSSPYSHGMDPSRYSPARIPPPPPLITSSAQRASPKQVRSPPNTSPILVRGSITHGTPVTHHPVGGTSAHPMAGIVRQPAPPPAQQGSITKGTPVREMARVNASGQESSQRISIDPGYRPSHGQSSMYERSPYQQTQPVYGKQSQYPQNSSYPPYQEQTQPYNSSRATIMSDYLTAQQMPRGQKEREEGLSPRGGGRDPGHPQSSAQHPTHASSQRPVQPPVDSRHQMVVNQGMMYVMGNQASQSDSHVKAPPHSSREDKPQPSPWSQGGRSMPGQPMGASLTLDPMAPQRPSIVTGTGRPPHHPEHKSEVQSAMADSTSMSQQRGQQSPRQPDSRMLNMPTDPNQSRRLSPNLRGPYKPEMTRPSQWEQMKQRQYENVEQFNRQEQDRRIATTISQSHQTHPAQSMYPVQRPDSRDHYPGGELRRSDMPSSDGQRQDSLQNQRQLTDVNYVKRQLGAAGENAPTILLSAFQRDDVSSSPQPPNSHSHPSKAMTADKLINAIIIHQINQTPSDDGHGKPASSPGRQMAAGTSDPSQSESRAADHYMRYSARGAQDQSRMDTLDSRHHRPDARQQQQFEQQRRMDHASQQQQQREMERQEVRRQQMEVVDQRGRGGSMLEGVDQRGRSSSMMDQQQSRRDPEMERSEMEHKQRMQQQMPEMVYRQQQQASKPKYISPSQREQSDHHPEVDSRSRQEMDSRSRGSGDVGPDPRGRSSSNDSEPRPHTSPIAGSQVSSPGTAGMIPSKTGGSMMTLGDHIDAIISKDYDSNKPPGAQGGHTSRSMNNVSFLALIQDSNSVGGSTTDYREPMDASQTRRSPAVSESGMVGSTSDSRPRSYSIPTTQGGPSPNWKKWDGIGERPTHSTPTPGQTDSVSSSPSSSSSSSSLAKSSVTSFTPSHPSQLHALPQGGSGDRVGGSDQSRSPQPQQHHMFHTRRSPQQQGGMSSHQTVAEAPFATSGVPLVESSVSSHGLNESPSQSVMMVSALDVVQSKIEMALRENMDTASLPRSGRGDKPTSSTPSLSTSMASPLSSSSSKMPGQMATSTSPQEQPSSRSSNSSSQDSHSVSSAQSSDQSEDSSPYHRMGQASENNDPALSPSSSSVPSYSRKRGLVRPRGRPEDMPSPATPSSTIPSQSGNKSAQPSPHPSSSSSRDRPSPSSGPPESTSRGSHKPGSGDKTGRLSAYDFPDDTDDEPVGKTPSSYMALATSGRGARKCQVDSSDGKGSWQGPDTQGSLEEGKTGDKSEAQAYDTLSQSEGATKPRSRFGSRVSSVEAEPGSGLHSSVDSTRPDKSGEDGEGVDSSTSSDRSKPPKQRARVSGLDSTTQSSDSMPGSEVTQGSGDGEDAHLYPQQWRCPRPGPDSGMADEAATRSISSSDHADSHSGPTTSLSGPSIPYSSGSQPVVSSMIRDPDQTTMCSRDQEPAPLLSSKYETLSDDDEM</sequence>
<feature type="region of interest" description="Disordered" evidence="4">
    <location>
        <begin position="752"/>
        <end position="796"/>
    </location>
</feature>
<proteinExistence type="inferred from homology"/>
<dbReference type="InterPro" id="IPR017884">
    <property type="entry name" value="SANT_dom"/>
</dbReference>
<feature type="compositionally biased region" description="Polar residues" evidence="4">
    <location>
        <begin position="923"/>
        <end position="950"/>
    </location>
</feature>
<feature type="compositionally biased region" description="Polar residues" evidence="4">
    <location>
        <begin position="1715"/>
        <end position="1733"/>
    </location>
</feature>
<feature type="compositionally biased region" description="Polar residues" evidence="4">
    <location>
        <begin position="1939"/>
        <end position="1965"/>
    </location>
</feature>